<keyword evidence="1" id="KW-0812">Transmembrane</keyword>
<dbReference type="STRING" id="1801754.A3D42_00950"/>
<dbReference type="AlphaFoldDB" id="A0A1F6W6M4"/>
<keyword evidence="1" id="KW-0472">Membrane</keyword>
<feature type="transmembrane region" description="Helical" evidence="1">
    <location>
        <begin position="64"/>
        <end position="84"/>
    </location>
</feature>
<protein>
    <submittedName>
        <fullName evidence="2">Uncharacterized protein</fullName>
    </submittedName>
</protein>
<evidence type="ECO:0000313" key="2">
    <source>
        <dbReference type="EMBL" id="OGI77549.1"/>
    </source>
</evidence>
<comment type="caution">
    <text evidence="2">The sequence shown here is derived from an EMBL/GenBank/DDBJ whole genome shotgun (WGS) entry which is preliminary data.</text>
</comment>
<name>A0A1F6W6M4_9BACT</name>
<dbReference type="Proteomes" id="UP000177777">
    <property type="component" value="Unassembled WGS sequence"/>
</dbReference>
<proteinExistence type="predicted"/>
<gene>
    <name evidence="2" type="ORF">A3D42_00950</name>
</gene>
<accession>A0A1F6W6M4</accession>
<evidence type="ECO:0000256" key="1">
    <source>
        <dbReference type="SAM" id="Phobius"/>
    </source>
</evidence>
<dbReference type="EMBL" id="MFUE01000013">
    <property type="protein sequence ID" value="OGI77549.1"/>
    <property type="molecule type" value="Genomic_DNA"/>
</dbReference>
<evidence type="ECO:0000313" key="3">
    <source>
        <dbReference type="Proteomes" id="UP000177777"/>
    </source>
</evidence>
<reference evidence="2 3" key="1">
    <citation type="journal article" date="2016" name="Nat. Commun.">
        <title>Thousands of microbial genomes shed light on interconnected biogeochemical processes in an aquifer system.</title>
        <authorList>
            <person name="Anantharaman K."/>
            <person name="Brown C.T."/>
            <person name="Hug L.A."/>
            <person name="Sharon I."/>
            <person name="Castelle C.J."/>
            <person name="Probst A.J."/>
            <person name="Thomas B.C."/>
            <person name="Singh A."/>
            <person name="Wilkins M.J."/>
            <person name="Karaoz U."/>
            <person name="Brodie E.L."/>
            <person name="Williams K.H."/>
            <person name="Hubbard S.S."/>
            <person name="Banfield J.F."/>
        </authorList>
    </citation>
    <scope>NUCLEOTIDE SEQUENCE [LARGE SCALE GENOMIC DNA]</scope>
</reference>
<keyword evidence="1" id="KW-1133">Transmembrane helix</keyword>
<organism evidence="2 3">
    <name type="scientific">Candidatus Nomurabacteria bacterium RIFCSPHIGHO2_02_FULL_41_18</name>
    <dbReference type="NCBI Taxonomy" id="1801754"/>
    <lineage>
        <taxon>Bacteria</taxon>
        <taxon>Candidatus Nomuraibacteriota</taxon>
    </lineage>
</organism>
<sequence length="130" mass="15336">MKYVFTTILIFSFIGIAVFGLLQFSHASHTPEAPMINCPYAENSYSICQSSLDHIKNWRQFSNVIIPSLSIFSLLVLGIVLYLFGKQNLLKQNQYFYKWKYFLYDQKLHTYKERIIKWLALFENSPSLSY</sequence>